<dbReference type="PANTHER" id="PTHR23155">
    <property type="entry name" value="DISEASE RESISTANCE PROTEIN RP"/>
    <property type="match status" value="1"/>
</dbReference>
<evidence type="ECO:0000313" key="4">
    <source>
        <dbReference type="EMBL" id="KAG2571190.1"/>
    </source>
</evidence>
<dbReference type="PANTHER" id="PTHR23155:SF1181">
    <property type="entry name" value="OS08G0170200 PROTEIN"/>
    <property type="match status" value="1"/>
</dbReference>
<comment type="caution">
    <text evidence="4">The sequence shown here is derived from an EMBL/GenBank/DDBJ whole genome shotgun (WGS) entry which is preliminary data.</text>
</comment>
<feature type="domain" description="Disease resistance protein winged helix" evidence="2">
    <location>
        <begin position="10"/>
        <end position="50"/>
    </location>
</feature>
<gene>
    <name evidence="4" type="ORF">PVAP13_7KG101989</name>
</gene>
<keyword evidence="5" id="KW-1185">Reference proteome</keyword>
<feature type="domain" description="Disease resistance R13L4/SHOC-2-like LRR" evidence="3">
    <location>
        <begin position="98"/>
        <end position="210"/>
    </location>
</feature>
<dbReference type="Gene3D" id="3.80.10.10">
    <property type="entry name" value="Ribonuclease Inhibitor"/>
    <property type="match status" value="1"/>
</dbReference>
<evidence type="ECO:0000313" key="5">
    <source>
        <dbReference type="Proteomes" id="UP000823388"/>
    </source>
</evidence>
<protein>
    <submittedName>
        <fullName evidence="4">Uncharacterized protein</fullName>
    </submittedName>
</protein>
<dbReference type="InterPro" id="IPR032675">
    <property type="entry name" value="LRR_dom_sf"/>
</dbReference>
<dbReference type="InterPro" id="IPR044974">
    <property type="entry name" value="Disease_R_plants"/>
</dbReference>
<dbReference type="EMBL" id="CM029049">
    <property type="protein sequence ID" value="KAG2571190.1"/>
    <property type="molecule type" value="Genomic_DNA"/>
</dbReference>
<evidence type="ECO:0000259" key="2">
    <source>
        <dbReference type="Pfam" id="PF23559"/>
    </source>
</evidence>
<proteinExistence type="predicted"/>
<dbReference type="GO" id="GO:0098542">
    <property type="term" value="P:defense response to other organism"/>
    <property type="evidence" value="ECO:0007669"/>
    <property type="project" value="TreeGrafter"/>
</dbReference>
<keyword evidence="1" id="KW-0677">Repeat</keyword>
<evidence type="ECO:0000259" key="3">
    <source>
        <dbReference type="Pfam" id="PF23598"/>
    </source>
</evidence>
<name>A0A8T0QB97_PANVG</name>
<dbReference type="InterPro" id="IPR055414">
    <property type="entry name" value="LRR_R13L4/SHOC2-like"/>
</dbReference>
<evidence type="ECO:0000256" key="1">
    <source>
        <dbReference type="ARBA" id="ARBA00022737"/>
    </source>
</evidence>
<dbReference type="SUPFAM" id="SSF52058">
    <property type="entry name" value="L domain-like"/>
    <property type="match status" value="1"/>
</dbReference>
<reference evidence="4" key="1">
    <citation type="submission" date="2020-05" db="EMBL/GenBank/DDBJ databases">
        <title>WGS assembly of Panicum virgatum.</title>
        <authorList>
            <person name="Lovell J.T."/>
            <person name="Jenkins J."/>
            <person name="Shu S."/>
            <person name="Juenger T.E."/>
            <person name="Schmutz J."/>
        </authorList>
    </citation>
    <scope>NUCLEOTIDE SEQUENCE</scope>
    <source>
        <strain evidence="4">AP13</strain>
    </source>
</reference>
<dbReference type="InterPro" id="IPR058922">
    <property type="entry name" value="WHD_DRP"/>
</dbReference>
<dbReference type="AlphaFoldDB" id="A0A8T0QB97"/>
<accession>A0A8T0QB97</accession>
<dbReference type="Pfam" id="PF23598">
    <property type="entry name" value="LRR_14"/>
    <property type="match status" value="1"/>
</dbReference>
<sequence length="224" mass="25004">MAPRSGKPLLFKVGESYFNELINRSMIQPVVDNAYAIKVCRVQDMVLDMICPLAKEENFVTILGSNDQQLSSQSNARRLAVHKGVVEEHELTNICKPKLRSFNATRCSLQIILMSLLPSFQVLRVLSIENCELTEDNPCIKSLAGLHHLRHLGLRGTPIRELPAEIGDLRFLETLDVSHTKLDGPDALPQSVVLLGQLKCLYCDARSGHPSQPSHPSSQRNWCV</sequence>
<organism evidence="4 5">
    <name type="scientific">Panicum virgatum</name>
    <name type="common">Blackwell switchgrass</name>
    <dbReference type="NCBI Taxonomy" id="38727"/>
    <lineage>
        <taxon>Eukaryota</taxon>
        <taxon>Viridiplantae</taxon>
        <taxon>Streptophyta</taxon>
        <taxon>Embryophyta</taxon>
        <taxon>Tracheophyta</taxon>
        <taxon>Spermatophyta</taxon>
        <taxon>Magnoliopsida</taxon>
        <taxon>Liliopsida</taxon>
        <taxon>Poales</taxon>
        <taxon>Poaceae</taxon>
        <taxon>PACMAD clade</taxon>
        <taxon>Panicoideae</taxon>
        <taxon>Panicodae</taxon>
        <taxon>Paniceae</taxon>
        <taxon>Panicinae</taxon>
        <taxon>Panicum</taxon>
        <taxon>Panicum sect. Hiantes</taxon>
    </lineage>
</organism>
<dbReference type="Pfam" id="PF23559">
    <property type="entry name" value="WHD_DRP"/>
    <property type="match status" value="1"/>
</dbReference>
<dbReference type="Proteomes" id="UP000823388">
    <property type="component" value="Chromosome 7K"/>
</dbReference>